<evidence type="ECO:0000256" key="18">
    <source>
        <dbReference type="ARBA" id="ARBA00029893"/>
    </source>
</evidence>
<dbReference type="GO" id="GO:0004605">
    <property type="term" value="F:phosphatidate cytidylyltransferase activity"/>
    <property type="evidence" value="ECO:0007669"/>
    <property type="project" value="UniProtKB-EC"/>
</dbReference>
<evidence type="ECO:0000256" key="24">
    <source>
        <dbReference type="SAM" id="Phobius"/>
    </source>
</evidence>
<evidence type="ECO:0000256" key="15">
    <source>
        <dbReference type="ARBA" id="ARBA00023136"/>
    </source>
</evidence>
<feature type="transmembrane region" description="Helical" evidence="24">
    <location>
        <begin position="12"/>
        <end position="28"/>
    </location>
</feature>
<keyword evidence="8" id="KW-1003">Cell membrane</keyword>
<organism evidence="25 26">
    <name type="scientific">Flavihumibacter solisilvae</name>
    <dbReference type="NCBI Taxonomy" id="1349421"/>
    <lineage>
        <taxon>Bacteria</taxon>
        <taxon>Pseudomonadati</taxon>
        <taxon>Bacteroidota</taxon>
        <taxon>Chitinophagia</taxon>
        <taxon>Chitinophagales</taxon>
        <taxon>Chitinophagaceae</taxon>
        <taxon>Flavihumibacter</taxon>
    </lineage>
</organism>
<evidence type="ECO:0000256" key="23">
    <source>
        <dbReference type="ARBA" id="ARBA00033406"/>
    </source>
</evidence>
<evidence type="ECO:0000256" key="4">
    <source>
        <dbReference type="ARBA" id="ARBA00005189"/>
    </source>
</evidence>
<dbReference type="EMBL" id="JSVC01000010">
    <property type="protein sequence ID" value="KIC94765.1"/>
    <property type="molecule type" value="Genomic_DNA"/>
</dbReference>
<feature type="transmembrane region" description="Helical" evidence="24">
    <location>
        <begin position="223"/>
        <end position="240"/>
    </location>
</feature>
<evidence type="ECO:0000256" key="6">
    <source>
        <dbReference type="ARBA" id="ARBA00012487"/>
    </source>
</evidence>
<feature type="transmembrane region" description="Helical" evidence="24">
    <location>
        <begin position="34"/>
        <end position="53"/>
    </location>
</feature>
<sequence length="285" mass="31700">MAFNWKTFWTRATTALIFVAVMCIGLLWNQWSFLILFSVIHFGCWIEYQRLVSRFVPSYSGITPFHRYGVMIAGWCFLLYFTGGAARTGNFTGGEFSLHAMGWWLGLLFLFVLPIMELLFSRSIELKNILYSGLGLVYISLSWGLLISLRMRHDNGFYLPLAIIFSIWINDTMAYLVGSAIGKTPLTKISPKKTWEGTLGGIILAVGAMALLAHFTGFSPQQAAIIAAISSVAGTFGDILESKMKRLAGVKDSGHIMPGHGGFLDRFDSLLFATPFVWLYVMAAT</sequence>
<dbReference type="Proteomes" id="UP000031408">
    <property type="component" value="Unassembled WGS sequence"/>
</dbReference>
<dbReference type="Pfam" id="PF01148">
    <property type="entry name" value="CTP_transf_1"/>
    <property type="match status" value="1"/>
</dbReference>
<evidence type="ECO:0000256" key="2">
    <source>
        <dbReference type="ARBA" id="ARBA00004651"/>
    </source>
</evidence>
<feature type="transmembrane region" description="Helical" evidence="24">
    <location>
        <begin position="101"/>
        <end position="120"/>
    </location>
</feature>
<keyword evidence="26" id="KW-1185">Reference proteome</keyword>
<dbReference type="AlphaFoldDB" id="A0A0C1IKQ4"/>
<evidence type="ECO:0000313" key="25">
    <source>
        <dbReference type="EMBL" id="KIC94765.1"/>
    </source>
</evidence>
<keyword evidence="9" id="KW-0444">Lipid biosynthesis</keyword>
<evidence type="ECO:0000256" key="9">
    <source>
        <dbReference type="ARBA" id="ARBA00022516"/>
    </source>
</evidence>
<evidence type="ECO:0000256" key="19">
    <source>
        <dbReference type="ARBA" id="ARBA00031825"/>
    </source>
</evidence>
<keyword evidence="16" id="KW-0594">Phospholipid biosynthesis</keyword>
<keyword evidence="13 24" id="KW-1133">Transmembrane helix</keyword>
<name>A0A0C1IKQ4_9BACT</name>
<evidence type="ECO:0000256" key="13">
    <source>
        <dbReference type="ARBA" id="ARBA00022989"/>
    </source>
</evidence>
<protein>
    <recommendedName>
        <fullName evidence="7">Phosphatidate cytidylyltransferase</fullName>
        <ecNumber evidence="6">2.7.7.41</ecNumber>
    </recommendedName>
    <alternativeName>
        <fullName evidence="20">CDP-DAG synthase</fullName>
    </alternativeName>
    <alternativeName>
        <fullName evidence="22">CDP-DG synthase</fullName>
    </alternativeName>
    <alternativeName>
        <fullName evidence="18">CDP-diacylglycerol synthase</fullName>
    </alternativeName>
    <alternativeName>
        <fullName evidence="21">CDP-diglyceride pyrophosphorylase</fullName>
    </alternativeName>
    <alternativeName>
        <fullName evidence="23">CDP-diglyceride synthase</fullName>
    </alternativeName>
    <alternativeName>
        <fullName evidence="19">CTP:phosphatidate cytidylyltransferase</fullName>
    </alternativeName>
</protein>
<dbReference type="OrthoDB" id="9799199at2"/>
<dbReference type="GO" id="GO:0016024">
    <property type="term" value="P:CDP-diacylglycerol biosynthetic process"/>
    <property type="evidence" value="ECO:0007669"/>
    <property type="project" value="TreeGrafter"/>
</dbReference>
<feature type="transmembrane region" description="Helical" evidence="24">
    <location>
        <begin position="157"/>
        <end position="177"/>
    </location>
</feature>
<keyword evidence="10 25" id="KW-0808">Transferase</keyword>
<accession>A0A0C1IKQ4</accession>
<proteinExistence type="inferred from homology"/>
<feature type="transmembrane region" description="Helical" evidence="24">
    <location>
        <begin position="129"/>
        <end position="151"/>
    </location>
</feature>
<keyword evidence="11 24" id="KW-0812">Transmembrane</keyword>
<evidence type="ECO:0000256" key="22">
    <source>
        <dbReference type="ARBA" id="ARBA00032743"/>
    </source>
</evidence>
<dbReference type="GO" id="GO:0005886">
    <property type="term" value="C:plasma membrane"/>
    <property type="evidence" value="ECO:0007669"/>
    <property type="project" value="UniProtKB-SubCell"/>
</dbReference>
<evidence type="ECO:0000256" key="16">
    <source>
        <dbReference type="ARBA" id="ARBA00023209"/>
    </source>
</evidence>
<feature type="transmembrane region" description="Helical" evidence="24">
    <location>
        <begin position="198"/>
        <end position="217"/>
    </location>
</feature>
<dbReference type="RefSeq" id="WP_039139453.1">
    <property type="nucleotide sequence ID" value="NZ_JSVC01000010.1"/>
</dbReference>
<comment type="pathway">
    <text evidence="4">Lipid metabolism.</text>
</comment>
<comment type="subcellular location">
    <subcellularLocation>
        <location evidence="2">Cell membrane</location>
        <topology evidence="2">Multi-pass membrane protein</topology>
    </subcellularLocation>
</comment>
<comment type="similarity">
    <text evidence="5">Belongs to the CDS family.</text>
</comment>
<evidence type="ECO:0000256" key="21">
    <source>
        <dbReference type="ARBA" id="ARBA00032396"/>
    </source>
</evidence>
<keyword evidence="15 24" id="KW-0472">Membrane</keyword>
<keyword evidence="17" id="KW-1208">Phospholipid metabolism</keyword>
<evidence type="ECO:0000256" key="14">
    <source>
        <dbReference type="ARBA" id="ARBA00023098"/>
    </source>
</evidence>
<evidence type="ECO:0000256" key="8">
    <source>
        <dbReference type="ARBA" id="ARBA00022475"/>
    </source>
</evidence>
<dbReference type="PANTHER" id="PTHR46382">
    <property type="entry name" value="PHOSPHATIDATE CYTIDYLYLTRANSFERASE"/>
    <property type="match status" value="1"/>
</dbReference>
<evidence type="ECO:0000256" key="11">
    <source>
        <dbReference type="ARBA" id="ARBA00022692"/>
    </source>
</evidence>
<comment type="caution">
    <text evidence="25">The sequence shown here is derived from an EMBL/GenBank/DDBJ whole genome shotgun (WGS) entry which is preliminary data.</text>
</comment>
<keyword evidence="12 25" id="KW-0548">Nucleotidyltransferase</keyword>
<evidence type="ECO:0000256" key="10">
    <source>
        <dbReference type="ARBA" id="ARBA00022679"/>
    </source>
</evidence>
<feature type="transmembrane region" description="Helical" evidence="24">
    <location>
        <begin position="65"/>
        <end position="81"/>
    </location>
</feature>
<reference evidence="25 26" key="1">
    <citation type="submission" date="2014-11" db="EMBL/GenBank/DDBJ databases">
        <title>Genome sequence of Flavihumibacter solisilvae 3-3.</title>
        <authorList>
            <person name="Zhou G."/>
            <person name="Li M."/>
            <person name="Wang G."/>
        </authorList>
    </citation>
    <scope>NUCLEOTIDE SEQUENCE [LARGE SCALE GENOMIC DNA]</scope>
    <source>
        <strain evidence="25 26">3-3</strain>
    </source>
</reference>
<evidence type="ECO:0000256" key="7">
    <source>
        <dbReference type="ARBA" id="ARBA00019373"/>
    </source>
</evidence>
<dbReference type="PANTHER" id="PTHR46382:SF1">
    <property type="entry name" value="PHOSPHATIDATE CYTIDYLYLTRANSFERASE"/>
    <property type="match status" value="1"/>
</dbReference>
<evidence type="ECO:0000313" key="26">
    <source>
        <dbReference type="Proteomes" id="UP000031408"/>
    </source>
</evidence>
<comment type="catalytic activity">
    <reaction evidence="1">
        <text>a 1,2-diacyl-sn-glycero-3-phosphate + CTP + H(+) = a CDP-1,2-diacyl-sn-glycerol + diphosphate</text>
        <dbReference type="Rhea" id="RHEA:16229"/>
        <dbReference type="ChEBI" id="CHEBI:15378"/>
        <dbReference type="ChEBI" id="CHEBI:33019"/>
        <dbReference type="ChEBI" id="CHEBI:37563"/>
        <dbReference type="ChEBI" id="CHEBI:58332"/>
        <dbReference type="ChEBI" id="CHEBI:58608"/>
        <dbReference type="EC" id="2.7.7.41"/>
    </reaction>
</comment>
<evidence type="ECO:0000256" key="20">
    <source>
        <dbReference type="ARBA" id="ARBA00032253"/>
    </source>
</evidence>
<keyword evidence="14" id="KW-0443">Lipid metabolism</keyword>
<evidence type="ECO:0000256" key="12">
    <source>
        <dbReference type="ARBA" id="ARBA00022695"/>
    </source>
</evidence>
<evidence type="ECO:0000256" key="17">
    <source>
        <dbReference type="ARBA" id="ARBA00023264"/>
    </source>
</evidence>
<evidence type="ECO:0000256" key="5">
    <source>
        <dbReference type="ARBA" id="ARBA00010185"/>
    </source>
</evidence>
<dbReference type="EC" id="2.7.7.41" evidence="6"/>
<gene>
    <name evidence="25" type="ORF">OI18_09820</name>
</gene>
<comment type="pathway">
    <text evidence="3">Phospholipid metabolism; CDP-diacylglycerol biosynthesis; CDP-diacylglycerol from sn-glycerol 3-phosphate: step 3/3.</text>
</comment>
<evidence type="ECO:0000256" key="3">
    <source>
        <dbReference type="ARBA" id="ARBA00005119"/>
    </source>
</evidence>
<evidence type="ECO:0000256" key="1">
    <source>
        <dbReference type="ARBA" id="ARBA00001698"/>
    </source>
</evidence>
<dbReference type="STRING" id="1349421.OI18_09820"/>